<dbReference type="InterPro" id="IPR001829">
    <property type="entry name" value="Pili_assmbl_chaperone_bac"/>
</dbReference>
<gene>
    <name evidence="10" type="ORF">GC738_22545</name>
</gene>
<accession>A0A633LDW4</accession>
<dbReference type="InterPro" id="IPR016147">
    <property type="entry name" value="Pili_assmbl_chaperone_N"/>
</dbReference>
<keyword evidence="3 7" id="KW-0732">Signal</keyword>
<dbReference type="InterPro" id="IPR008962">
    <property type="entry name" value="PapD-like_sf"/>
</dbReference>
<dbReference type="GO" id="GO:0030288">
    <property type="term" value="C:outer membrane-bounded periplasmic space"/>
    <property type="evidence" value="ECO:0007669"/>
    <property type="project" value="InterPro"/>
</dbReference>
<dbReference type="GO" id="GO:0071555">
    <property type="term" value="P:cell wall organization"/>
    <property type="evidence" value="ECO:0007669"/>
    <property type="project" value="InterPro"/>
</dbReference>
<protein>
    <submittedName>
        <fullName evidence="10">Fimbria/pilus periplasmic chaperone</fullName>
    </submittedName>
</protein>
<evidence type="ECO:0000259" key="8">
    <source>
        <dbReference type="Pfam" id="PF00345"/>
    </source>
</evidence>
<feature type="chain" id="PRO_5026189913" evidence="7">
    <location>
        <begin position="23"/>
        <end position="249"/>
    </location>
</feature>
<dbReference type="EMBL" id="AAMHAO010000009">
    <property type="protein sequence ID" value="EDH2826502.1"/>
    <property type="molecule type" value="Genomic_DNA"/>
</dbReference>
<dbReference type="InterPro" id="IPR050643">
    <property type="entry name" value="Periplasmic_pilus_chap"/>
</dbReference>
<keyword evidence="4" id="KW-0574">Periplasm</keyword>
<feature type="signal peptide" evidence="7">
    <location>
        <begin position="1"/>
        <end position="22"/>
    </location>
</feature>
<sequence>MTYLKLGVSALMLVCLSFQSFADENNGQQDGGVLLGASRVIYPGNNSRGVTLTVSNQVSHPFLVKSMVLDESRQHGAPFIVTPPLFRLDGGQRNTLTITRTGGRFPADREALNWLCVSFIPPKPDSVWDENKKGSVGKGNVSTIVQVVPGSCIKLLVRPPSVQGDSVDVADKVSWSVSGKTITATNPTPFYMNISQASFNGKNLTMDKSYIPPFSDEKYPLPGNEIKGTVKWSVIGDYGETREKTFSVK</sequence>
<dbReference type="InterPro" id="IPR016148">
    <property type="entry name" value="Pili_assmbl_chaperone_C"/>
</dbReference>
<dbReference type="PANTHER" id="PTHR30251:SF9">
    <property type="entry name" value="CHAPERONE PROTEIN CAF1M"/>
    <property type="match status" value="1"/>
</dbReference>
<reference evidence="10" key="1">
    <citation type="submission" date="2019-10" db="EMBL/GenBank/DDBJ databases">
        <authorList>
            <consortium name="PulseNet: The National Subtyping Network for Foodborne Disease Surveillance"/>
            <person name="Tarr C.L."/>
            <person name="Trees E."/>
            <person name="Katz L.S."/>
            <person name="Carleton-Romer H.A."/>
            <person name="Stroika S."/>
            <person name="Kucerova Z."/>
            <person name="Roache K.F."/>
            <person name="Sabol A.L."/>
            <person name="Besser J."/>
            <person name="Gerner-Smidt P."/>
        </authorList>
    </citation>
    <scope>NUCLEOTIDE SEQUENCE</scope>
    <source>
        <strain evidence="10">PNUSAS107973</strain>
    </source>
</reference>
<comment type="caution">
    <text evidence="10">The sequence shown here is derived from an EMBL/GenBank/DDBJ whole genome shotgun (WGS) entry which is preliminary data.</text>
</comment>
<evidence type="ECO:0000256" key="3">
    <source>
        <dbReference type="ARBA" id="ARBA00022729"/>
    </source>
</evidence>
<proteinExistence type="inferred from homology"/>
<evidence type="ECO:0000256" key="4">
    <source>
        <dbReference type="ARBA" id="ARBA00022764"/>
    </source>
</evidence>
<dbReference type="Gene3D" id="2.60.40.10">
    <property type="entry name" value="Immunoglobulins"/>
    <property type="match status" value="2"/>
</dbReference>
<dbReference type="PRINTS" id="PR00969">
    <property type="entry name" value="CHAPERONPILI"/>
</dbReference>
<comment type="subcellular location">
    <subcellularLocation>
        <location evidence="1">Periplasm</location>
    </subcellularLocation>
</comment>
<evidence type="ECO:0000256" key="5">
    <source>
        <dbReference type="ARBA" id="ARBA00023186"/>
    </source>
</evidence>
<evidence type="ECO:0000256" key="6">
    <source>
        <dbReference type="ARBA" id="ARBA00023319"/>
    </source>
</evidence>
<keyword evidence="5" id="KW-0143">Chaperone</keyword>
<evidence type="ECO:0000313" key="10">
    <source>
        <dbReference type="EMBL" id="EDH2826502.1"/>
    </source>
</evidence>
<organism evidence="10">
    <name type="scientific">Salmonella enterica</name>
    <name type="common">Salmonella choleraesuis</name>
    <dbReference type="NCBI Taxonomy" id="28901"/>
    <lineage>
        <taxon>Bacteria</taxon>
        <taxon>Pseudomonadati</taxon>
        <taxon>Pseudomonadota</taxon>
        <taxon>Gammaproteobacteria</taxon>
        <taxon>Enterobacterales</taxon>
        <taxon>Enterobacteriaceae</taxon>
        <taxon>Salmonella</taxon>
    </lineage>
</organism>
<evidence type="ECO:0000259" key="9">
    <source>
        <dbReference type="Pfam" id="PF02753"/>
    </source>
</evidence>
<keyword evidence="6" id="KW-0393">Immunoglobulin domain</keyword>
<feature type="domain" description="Pili assembly chaperone N-terminal" evidence="8">
    <location>
        <begin position="33"/>
        <end position="162"/>
    </location>
</feature>
<dbReference type="Pfam" id="PF00345">
    <property type="entry name" value="PapD_N"/>
    <property type="match status" value="1"/>
</dbReference>
<dbReference type="InterPro" id="IPR036316">
    <property type="entry name" value="Pili_assmbl_chap_C_dom_sf"/>
</dbReference>
<dbReference type="Pfam" id="PF02753">
    <property type="entry name" value="PapD_C"/>
    <property type="match status" value="1"/>
</dbReference>
<evidence type="ECO:0000256" key="7">
    <source>
        <dbReference type="SAM" id="SignalP"/>
    </source>
</evidence>
<comment type="similarity">
    <text evidence="2">Belongs to the periplasmic pilus chaperone family.</text>
</comment>
<dbReference type="PANTHER" id="PTHR30251">
    <property type="entry name" value="PILUS ASSEMBLY CHAPERONE"/>
    <property type="match status" value="1"/>
</dbReference>
<name>A0A633LDW4_SALER</name>
<evidence type="ECO:0000256" key="1">
    <source>
        <dbReference type="ARBA" id="ARBA00004418"/>
    </source>
</evidence>
<dbReference type="AlphaFoldDB" id="A0A633LDW4"/>
<feature type="domain" description="Pili assembly chaperone C-terminal" evidence="9">
    <location>
        <begin position="185"/>
        <end position="241"/>
    </location>
</feature>
<evidence type="ECO:0000256" key="2">
    <source>
        <dbReference type="ARBA" id="ARBA00007399"/>
    </source>
</evidence>
<dbReference type="InterPro" id="IPR013783">
    <property type="entry name" value="Ig-like_fold"/>
</dbReference>
<dbReference type="SUPFAM" id="SSF49584">
    <property type="entry name" value="Periplasmic chaperone C-domain"/>
    <property type="match status" value="1"/>
</dbReference>
<dbReference type="SUPFAM" id="SSF49354">
    <property type="entry name" value="PapD-like"/>
    <property type="match status" value="1"/>
</dbReference>